<dbReference type="InterPro" id="IPR038765">
    <property type="entry name" value="Papain-like_cys_pep_sf"/>
</dbReference>
<dbReference type="EMBL" id="CAJOBD010000139">
    <property type="protein sequence ID" value="CAF3590858.1"/>
    <property type="molecule type" value="Genomic_DNA"/>
</dbReference>
<keyword evidence="2" id="KW-0788">Thiol protease</keyword>
<dbReference type="Proteomes" id="UP000663836">
    <property type="component" value="Unassembled WGS sequence"/>
</dbReference>
<dbReference type="InterPro" id="IPR001394">
    <property type="entry name" value="Peptidase_C19_UCH"/>
</dbReference>
<feature type="compositionally biased region" description="Basic and acidic residues" evidence="3">
    <location>
        <begin position="21"/>
        <end position="38"/>
    </location>
</feature>
<evidence type="ECO:0000259" key="4">
    <source>
        <dbReference type="PROSITE" id="PS50235"/>
    </source>
</evidence>
<comment type="similarity">
    <text evidence="2">Belongs to the peptidase C19 family.</text>
</comment>
<protein>
    <recommendedName>
        <fullName evidence="2">Ubiquitin carboxyl-terminal hydrolase</fullName>
        <ecNumber evidence="2">3.4.19.12</ecNumber>
    </recommendedName>
</protein>
<evidence type="ECO:0000313" key="6">
    <source>
        <dbReference type="Proteomes" id="UP000663836"/>
    </source>
</evidence>
<name>A0A818MKR3_9BILA</name>
<dbReference type="PANTHER" id="PTHR21646">
    <property type="entry name" value="UBIQUITIN CARBOXYL-TERMINAL HYDROLASE"/>
    <property type="match status" value="1"/>
</dbReference>
<dbReference type="EC" id="3.4.19.12" evidence="2"/>
<evidence type="ECO:0000256" key="2">
    <source>
        <dbReference type="RuleBase" id="RU366025"/>
    </source>
</evidence>
<feature type="compositionally biased region" description="Polar residues" evidence="3">
    <location>
        <begin position="1"/>
        <end position="20"/>
    </location>
</feature>
<dbReference type="PROSITE" id="PS00973">
    <property type="entry name" value="USP_2"/>
    <property type="match status" value="1"/>
</dbReference>
<dbReference type="GO" id="GO:0016579">
    <property type="term" value="P:protein deubiquitination"/>
    <property type="evidence" value="ECO:0007669"/>
    <property type="project" value="InterPro"/>
</dbReference>
<evidence type="ECO:0000256" key="3">
    <source>
        <dbReference type="SAM" id="MobiDB-lite"/>
    </source>
</evidence>
<dbReference type="InterPro" id="IPR050185">
    <property type="entry name" value="Ub_carboxyl-term_hydrolase"/>
</dbReference>
<organism evidence="5 6">
    <name type="scientific">Rotaria sordida</name>
    <dbReference type="NCBI Taxonomy" id="392033"/>
    <lineage>
        <taxon>Eukaryota</taxon>
        <taxon>Metazoa</taxon>
        <taxon>Spiralia</taxon>
        <taxon>Gnathifera</taxon>
        <taxon>Rotifera</taxon>
        <taxon>Eurotatoria</taxon>
        <taxon>Bdelloidea</taxon>
        <taxon>Philodinida</taxon>
        <taxon>Philodinidae</taxon>
        <taxon>Rotaria</taxon>
    </lineage>
</organism>
<keyword evidence="2" id="KW-0378">Hydrolase</keyword>
<dbReference type="PROSITE" id="PS50235">
    <property type="entry name" value="USP_3"/>
    <property type="match status" value="1"/>
</dbReference>
<accession>A0A818MKR3</accession>
<evidence type="ECO:0000256" key="1">
    <source>
        <dbReference type="ARBA" id="ARBA00000707"/>
    </source>
</evidence>
<dbReference type="Gene3D" id="3.90.70.10">
    <property type="entry name" value="Cysteine proteinases"/>
    <property type="match status" value="1"/>
</dbReference>
<dbReference type="InterPro" id="IPR028889">
    <property type="entry name" value="USP"/>
</dbReference>
<proteinExistence type="inferred from homology"/>
<sequence length="473" mass="54475">MNHSTTNRKTLVKRQSVSENINREENRSDSRPLVKVDRTNTSFHQTTSLLLSTKKNDSMYAKTTTIRPTTILSQRNTTETFPNVYKQIPPSIVPRTTVPRKTKVEQLPTSMERKSVSKNKHNKEFDFIEEQISTLTSLNEPEKLILPHINHTNKIFTDEKISTTQNTSKSTPYTPGLCGLINIGNTCYMNSALQCLSNIPELTQWALDQKKSSSMENKDIIHIYTSLIQLMWSGENATINPRDIKEIVSRSAPIFIDYAQKDSHEFMNSLLNALERTNSISIITNLFHIHTQSQVTCTTCNFIDITNEITTFLPLSLPRKTLYNKEILLENLINDFCLENNLNGLYYCHSCKQYTQAKQKTNICLPLPHVLVIQLKRFSFNNTFQKIDTFVRYKFQHKNLISNNDIYQLCAVSSHIGSLASGHYTTLAINKLMKQWYEFNDHHIKKINEDFVVTNNAYILVYLKLEESNTSIS</sequence>
<dbReference type="GO" id="GO:0006508">
    <property type="term" value="P:proteolysis"/>
    <property type="evidence" value="ECO:0007669"/>
    <property type="project" value="UniProtKB-KW"/>
</dbReference>
<dbReference type="InterPro" id="IPR018200">
    <property type="entry name" value="USP_CS"/>
</dbReference>
<feature type="domain" description="USP" evidence="4">
    <location>
        <begin position="178"/>
        <end position="465"/>
    </location>
</feature>
<dbReference type="Pfam" id="PF00443">
    <property type="entry name" value="UCH"/>
    <property type="match status" value="1"/>
</dbReference>
<dbReference type="SUPFAM" id="SSF54001">
    <property type="entry name" value="Cysteine proteinases"/>
    <property type="match status" value="1"/>
</dbReference>
<evidence type="ECO:0000313" key="5">
    <source>
        <dbReference type="EMBL" id="CAF3590858.1"/>
    </source>
</evidence>
<dbReference type="AlphaFoldDB" id="A0A818MKR3"/>
<feature type="region of interest" description="Disordered" evidence="3">
    <location>
        <begin position="1"/>
        <end position="38"/>
    </location>
</feature>
<comment type="catalytic activity">
    <reaction evidence="1 2">
        <text>Thiol-dependent hydrolysis of ester, thioester, amide, peptide and isopeptide bonds formed by the C-terminal Gly of ubiquitin (a 76-residue protein attached to proteins as an intracellular targeting signal).</text>
        <dbReference type="EC" id="3.4.19.12"/>
    </reaction>
</comment>
<dbReference type="GO" id="GO:0004843">
    <property type="term" value="F:cysteine-type deubiquitinase activity"/>
    <property type="evidence" value="ECO:0007669"/>
    <property type="project" value="UniProtKB-UniRule"/>
</dbReference>
<gene>
    <name evidence="5" type="ORF">JBS370_LOCUS3286</name>
</gene>
<keyword evidence="2" id="KW-0833">Ubl conjugation pathway</keyword>
<keyword evidence="2" id="KW-0645">Protease</keyword>
<dbReference type="PROSITE" id="PS00972">
    <property type="entry name" value="USP_1"/>
    <property type="match status" value="1"/>
</dbReference>
<comment type="caution">
    <text evidence="5">The sequence shown here is derived from an EMBL/GenBank/DDBJ whole genome shotgun (WGS) entry which is preliminary data.</text>
</comment>
<reference evidence="5" key="1">
    <citation type="submission" date="2021-02" db="EMBL/GenBank/DDBJ databases">
        <authorList>
            <person name="Nowell W R."/>
        </authorList>
    </citation>
    <scope>NUCLEOTIDE SEQUENCE</scope>
</reference>